<dbReference type="PANTHER" id="PTHR45614:SF285">
    <property type="entry name" value="TRANSCRIPTION FACTOR MYB98"/>
    <property type="match status" value="1"/>
</dbReference>
<organism evidence="9 10">
    <name type="scientific">Linum trigynum</name>
    <dbReference type="NCBI Taxonomy" id="586398"/>
    <lineage>
        <taxon>Eukaryota</taxon>
        <taxon>Viridiplantae</taxon>
        <taxon>Streptophyta</taxon>
        <taxon>Embryophyta</taxon>
        <taxon>Tracheophyta</taxon>
        <taxon>Spermatophyta</taxon>
        <taxon>Magnoliopsida</taxon>
        <taxon>eudicotyledons</taxon>
        <taxon>Gunneridae</taxon>
        <taxon>Pentapetalae</taxon>
        <taxon>rosids</taxon>
        <taxon>fabids</taxon>
        <taxon>Malpighiales</taxon>
        <taxon>Linaceae</taxon>
        <taxon>Linum</taxon>
    </lineage>
</organism>
<evidence type="ECO:0000256" key="4">
    <source>
        <dbReference type="ARBA" id="ARBA00023125"/>
    </source>
</evidence>
<evidence type="ECO:0000259" key="7">
    <source>
        <dbReference type="PROSITE" id="PS50090"/>
    </source>
</evidence>
<comment type="subcellular location">
    <subcellularLocation>
        <location evidence="1">Nucleus</location>
    </subcellularLocation>
</comment>
<dbReference type="SMART" id="SM00717">
    <property type="entry name" value="SANT"/>
    <property type="match status" value="2"/>
</dbReference>
<feature type="compositionally biased region" description="Low complexity" evidence="6">
    <location>
        <begin position="279"/>
        <end position="292"/>
    </location>
</feature>
<feature type="domain" description="HTH myb-type" evidence="8">
    <location>
        <begin position="204"/>
        <end position="254"/>
    </location>
</feature>
<dbReference type="SUPFAM" id="SSF46689">
    <property type="entry name" value="Homeodomain-like"/>
    <property type="match status" value="1"/>
</dbReference>
<dbReference type="AlphaFoldDB" id="A0AAV2EG70"/>
<name>A0AAV2EG70_9ROSI</name>
<evidence type="ECO:0000256" key="1">
    <source>
        <dbReference type="ARBA" id="ARBA00004123"/>
    </source>
</evidence>
<dbReference type="GO" id="GO:0005634">
    <property type="term" value="C:nucleus"/>
    <property type="evidence" value="ECO:0007669"/>
    <property type="project" value="UniProtKB-SubCell"/>
</dbReference>
<dbReference type="PROSITE" id="PS51294">
    <property type="entry name" value="HTH_MYB"/>
    <property type="match status" value="2"/>
</dbReference>
<dbReference type="InterPro" id="IPR050560">
    <property type="entry name" value="MYB_TF"/>
</dbReference>
<dbReference type="GO" id="GO:0000978">
    <property type="term" value="F:RNA polymerase II cis-regulatory region sequence-specific DNA binding"/>
    <property type="evidence" value="ECO:0007669"/>
    <property type="project" value="TreeGrafter"/>
</dbReference>
<proteinExistence type="predicted"/>
<keyword evidence="3" id="KW-0804">Transcription</keyword>
<reference evidence="9 10" key="1">
    <citation type="submission" date="2024-04" db="EMBL/GenBank/DDBJ databases">
        <authorList>
            <person name="Fracassetti M."/>
        </authorList>
    </citation>
    <scope>NUCLEOTIDE SEQUENCE [LARGE SCALE GENOMIC DNA]</scope>
</reference>
<dbReference type="InterPro" id="IPR009057">
    <property type="entry name" value="Homeodomain-like_sf"/>
</dbReference>
<feature type="region of interest" description="Disordered" evidence="6">
    <location>
        <begin position="241"/>
        <end position="260"/>
    </location>
</feature>
<evidence type="ECO:0000259" key="8">
    <source>
        <dbReference type="PROSITE" id="PS51294"/>
    </source>
</evidence>
<evidence type="ECO:0000256" key="2">
    <source>
        <dbReference type="ARBA" id="ARBA00022737"/>
    </source>
</evidence>
<keyword evidence="3" id="KW-0805">Transcription regulation</keyword>
<dbReference type="Proteomes" id="UP001497516">
    <property type="component" value="Chromosome 4"/>
</dbReference>
<keyword evidence="10" id="KW-1185">Reference proteome</keyword>
<dbReference type="InterPro" id="IPR017930">
    <property type="entry name" value="Myb_dom"/>
</dbReference>
<dbReference type="CDD" id="cd00167">
    <property type="entry name" value="SANT"/>
    <property type="match status" value="2"/>
</dbReference>
<dbReference type="Gene3D" id="1.10.10.60">
    <property type="entry name" value="Homeodomain-like"/>
    <property type="match status" value="2"/>
</dbReference>
<evidence type="ECO:0000256" key="3">
    <source>
        <dbReference type="ARBA" id="ARBA00023015"/>
    </source>
</evidence>
<evidence type="ECO:0000313" key="9">
    <source>
        <dbReference type="EMBL" id="CAL1384966.1"/>
    </source>
</evidence>
<dbReference type="PROSITE" id="PS50090">
    <property type="entry name" value="MYB_LIKE"/>
    <property type="match status" value="2"/>
</dbReference>
<feature type="compositionally biased region" description="Polar residues" evidence="6">
    <location>
        <begin position="293"/>
        <end position="303"/>
    </location>
</feature>
<protein>
    <submittedName>
        <fullName evidence="9">Uncharacterized protein</fullName>
    </submittedName>
</protein>
<dbReference type="PANTHER" id="PTHR45614">
    <property type="entry name" value="MYB PROTEIN-RELATED"/>
    <property type="match status" value="1"/>
</dbReference>
<feature type="region of interest" description="Disordered" evidence="6">
    <location>
        <begin position="278"/>
        <end position="315"/>
    </location>
</feature>
<dbReference type="Pfam" id="PF13921">
    <property type="entry name" value="Myb_DNA-bind_6"/>
    <property type="match status" value="1"/>
</dbReference>
<keyword evidence="2" id="KW-0677">Repeat</keyword>
<keyword evidence="4" id="KW-0238">DNA-binding</keyword>
<gene>
    <name evidence="9" type="ORF">LTRI10_LOCUS26133</name>
</gene>
<feature type="region of interest" description="Disordered" evidence="6">
    <location>
        <begin position="133"/>
        <end position="155"/>
    </location>
</feature>
<sequence>MDLEAELMSDESPSFMSLLLDKDHPIQQTLQLESFVGGLHKTPSSFSFSSSSHSPNDLLIQNFPHVDDHHYQPHQPPIEAFLDYSNNPNSFSIEGFSSSPISSQTIQNPYFPVFSQQNNLPFPNPSLKRIGEDEVGNERPSLSVESPKKSLAKGQWTDEEDNRLVQLVGALGVKSWSQVAKKLGGRIGKQCRERWHNHLKPYIKKDAWSEEEDMRLIQAHMELGNKWAQIAEVLPGRTENSIKNHWNATKRRQVNSARRNYRFPEPSAALKNYIDAVTSPSSPSIQSPASSSLATNGDSSIGSPSEEASEAPATGVMNELSEAAEQPFDFGGGSDSGFGAGGFGSDMEIDEFSVADFDYANLVGMSIDSYNGEVEGEGTVRAGDGGEEAEGMSWQDILNSQV</sequence>
<evidence type="ECO:0000256" key="6">
    <source>
        <dbReference type="SAM" id="MobiDB-lite"/>
    </source>
</evidence>
<feature type="region of interest" description="Disordered" evidence="6">
    <location>
        <begin position="382"/>
        <end position="402"/>
    </location>
</feature>
<feature type="domain" description="Myb-like" evidence="7">
    <location>
        <begin position="200"/>
        <end position="250"/>
    </location>
</feature>
<feature type="domain" description="Myb-like" evidence="7">
    <location>
        <begin position="148"/>
        <end position="199"/>
    </location>
</feature>
<evidence type="ECO:0000256" key="5">
    <source>
        <dbReference type="ARBA" id="ARBA00023242"/>
    </source>
</evidence>
<dbReference type="GO" id="GO:0000981">
    <property type="term" value="F:DNA-binding transcription factor activity, RNA polymerase II-specific"/>
    <property type="evidence" value="ECO:0007669"/>
    <property type="project" value="TreeGrafter"/>
</dbReference>
<dbReference type="InterPro" id="IPR001005">
    <property type="entry name" value="SANT/Myb"/>
</dbReference>
<feature type="domain" description="HTH myb-type" evidence="8">
    <location>
        <begin position="148"/>
        <end position="203"/>
    </location>
</feature>
<accession>A0AAV2EG70</accession>
<keyword evidence="5" id="KW-0539">Nucleus</keyword>
<evidence type="ECO:0000313" key="10">
    <source>
        <dbReference type="Proteomes" id="UP001497516"/>
    </source>
</evidence>
<dbReference type="EMBL" id="OZ034817">
    <property type="protein sequence ID" value="CAL1384966.1"/>
    <property type="molecule type" value="Genomic_DNA"/>
</dbReference>
<dbReference type="FunFam" id="1.10.10.60:FF:000010">
    <property type="entry name" value="Transcriptional activator Myb isoform A"/>
    <property type="match status" value="1"/>
</dbReference>